<name>A0A8H3DIS1_9AGAM</name>
<organism evidence="1 2">
    <name type="scientific">Rhizoctonia solani</name>
    <dbReference type="NCBI Taxonomy" id="456999"/>
    <lineage>
        <taxon>Eukaryota</taxon>
        <taxon>Fungi</taxon>
        <taxon>Dikarya</taxon>
        <taxon>Basidiomycota</taxon>
        <taxon>Agaricomycotina</taxon>
        <taxon>Agaricomycetes</taxon>
        <taxon>Cantharellales</taxon>
        <taxon>Ceratobasidiaceae</taxon>
        <taxon>Rhizoctonia</taxon>
    </lineage>
</organism>
<dbReference type="AlphaFoldDB" id="A0A8H3DIS1"/>
<comment type="caution">
    <text evidence="1">The sequence shown here is derived from an EMBL/GenBank/DDBJ whole genome shotgun (WGS) entry which is preliminary data.</text>
</comment>
<protein>
    <submittedName>
        <fullName evidence="1">Uncharacterized protein</fullName>
    </submittedName>
</protein>
<sequence>MKSPSLCVSDPPAPIAPTYFPHDINLLIAQELYNDSAPPDSAENAVDLVSLSMSSKSWRCASLPFLYYHCSIGGRGNFAIENWLARLLPRYGHFTKSIDVALCWTHTNKLPEREREFMGLDQSGLTNPWENARGGLIAQLISSLPNLSTMKLTMLQCNAVYEPGECSCSTRDSTFQTLELLEAHAFERLTIVVTPTVKPNLLLDALSKGAFPGLKQIEIDFNPKGHWSSARWDSNMRAAVQTICDERRITLTIAEDKYLKESLAKVRVRRRVRPQL</sequence>
<gene>
    <name evidence="1" type="ORF">RDB_LOCUS170893</name>
</gene>
<evidence type="ECO:0000313" key="1">
    <source>
        <dbReference type="EMBL" id="CAE6532696.1"/>
    </source>
</evidence>
<reference evidence="1" key="1">
    <citation type="submission" date="2021-01" db="EMBL/GenBank/DDBJ databases">
        <authorList>
            <person name="Kaushik A."/>
        </authorList>
    </citation>
    <scope>NUCLEOTIDE SEQUENCE</scope>
    <source>
        <strain evidence="1">AG6-10EEA</strain>
    </source>
</reference>
<proteinExistence type="predicted"/>
<accession>A0A8H3DIS1</accession>
<dbReference type="EMBL" id="CAJMXA010004042">
    <property type="protein sequence ID" value="CAE6532696.1"/>
    <property type="molecule type" value="Genomic_DNA"/>
</dbReference>
<evidence type="ECO:0000313" key="2">
    <source>
        <dbReference type="Proteomes" id="UP000663853"/>
    </source>
</evidence>
<dbReference type="Proteomes" id="UP000663853">
    <property type="component" value="Unassembled WGS sequence"/>
</dbReference>